<dbReference type="EMBL" id="FCNY02000010">
    <property type="protein sequence ID" value="SAL50233.1"/>
    <property type="molecule type" value="Genomic_DNA"/>
</dbReference>
<evidence type="ECO:0008006" key="5">
    <source>
        <dbReference type="Google" id="ProtNLM"/>
    </source>
</evidence>
<accession>A0A158I1N9</accession>
<protein>
    <recommendedName>
        <fullName evidence="5">Lipoprotein</fullName>
    </recommendedName>
</protein>
<dbReference type="RefSeq" id="WP_063786813.1">
    <property type="nucleotide sequence ID" value="NZ_FCNY02000010.1"/>
</dbReference>
<keyword evidence="2" id="KW-0732">Signal</keyword>
<feature type="chain" id="PRO_5011112858" description="Lipoprotein" evidence="2">
    <location>
        <begin position="24"/>
        <end position="78"/>
    </location>
</feature>
<gene>
    <name evidence="3" type="ORF">AWB70_04035</name>
</gene>
<feature type="compositionally biased region" description="Low complexity" evidence="1">
    <location>
        <begin position="43"/>
        <end position="61"/>
    </location>
</feature>
<evidence type="ECO:0000313" key="4">
    <source>
        <dbReference type="Proteomes" id="UP000054740"/>
    </source>
</evidence>
<feature type="compositionally biased region" description="Gly residues" evidence="1">
    <location>
        <begin position="26"/>
        <end position="42"/>
    </location>
</feature>
<evidence type="ECO:0000313" key="3">
    <source>
        <dbReference type="EMBL" id="SAL50233.1"/>
    </source>
</evidence>
<feature type="signal peptide" evidence="2">
    <location>
        <begin position="1"/>
        <end position="23"/>
    </location>
</feature>
<feature type="region of interest" description="Disordered" evidence="1">
    <location>
        <begin position="26"/>
        <end position="78"/>
    </location>
</feature>
<keyword evidence="4" id="KW-1185">Reference proteome</keyword>
<evidence type="ECO:0000256" key="2">
    <source>
        <dbReference type="SAM" id="SignalP"/>
    </source>
</evidence>
<dbReference type="Proteomes" id="UP000054740">
    <property type="component" value="Unassembled WGS sequence"/>
</dbReference>
<proteinExistence type="predicted"/>
<dbReference type="AlphaFoldDB" id="A0A158I1N9"/>
<sequence>MNIATKCVVTTALAWGVCTAAVAQGNAGGVPGGNGAGRGGVGIATTPNGNGETGTPAGPTGKHSKAHLKRHHKAKNHS</sequence>
<reference evidence="4" key="1">
    <citation type="submission" date="2016-01" db="EMBL/GenBank/DDBJ databases">
        <authorList>
            <person name="Peeters C."/>
        </authorList>
    </citation>
    <scope>NUCLEOTIDE SEQUENCE [LARGE SCALE GENOMIC DNA]</scope>
</reference>
<organism evidence="3 4">
    <name type="scientific">Caballeronia cordobensis</name>
    <name type="common">Burkholderia cordobensis</name>
    <dbReference type="NCBI Taxonomy" id="1353886"/>
    <lineage>
        <taxon>Bacteria</taxon>
        <taxon>Pseudomonadati</taxon>
        <taxon>Pseudomonadota</taxon>
        <taxon>Betaproteobacteria</taxon>
        <taxon>Burkholderiales</taxon>
        <taxon>Burkholderiaceae</taxon>
        <taxon>Caballeronia</taxon>
    </lineage>
</organism>
<name>A0A158I1N9_CABCO</name>
<evidence type="ECO:0000256" key="1">
    <source>
        <dbReference type="SAM" id="MobiDB-lite"/>
    </source>
</evidence>
<feature type="compositionally biased region" description="Basic residues" evidence="1">
    <location>
        <begin position="62"/>
        <end position="78"/>
    </location>
</feature>